<dbReference type="SUPFAM" id="SSF46894">
    <property type="entry name" value="C-terminal effector domain of the bipartite response regulators"/>
    <property type="match status" value="1"/>
</dbReference>
<comment type="subcellular location">
    <subcellularLocation>
        <location evidence="1">Cytoplasm</location>
    </subcellularLocation>
</comment>
<dbReference type="GO" id="GO:0006355">
    <property type="term" value="P:regulation of DNA-templated transcription"/>
    <property type="evidence" value="ECO:0007669"/>
    <property type="project" value="InterPro"/>
</dbReference>
<evidence type="ECO:0000256" key="2">
    <source>
        <dbReference type="ARBA" id="ARBA00022490"/>
    </source>
</evidence>
<dbReference type="Gene3D" id="1.10.10.10">
    <property type="entry name" value="Winged helix-like DNA-binding domain superfamily/Winged helix DNA-binding domain"/>
    <property type="match status" value="1"/>
</dbReference>
<dbReference type="InterPro" id="IPR019734">
    <property type="entry name" value="TPR_rpt"/>
</dbReference>
<dbReference type="Proteomes" id="UP000293952">
    <property type="component" value="Unassembled WGS sequence"/>
</dbReference>
<evidence type="ECO:0000256" key="8">
    <source>
        <dbReference type="SAM" id="SignalP"/>
    </source>
</evidence>
<dbReference type="SMART" id="SM00421">
    <property type="entry name" value="HTH_LUXR"/>
    <property type="match status" value="1"/>
</dbReference>
<keyword evidence="4" id="KW-0802">TPR repeat</keyword>
<comment type="caution">
    <text evidence="10">The sequence shown here is derived from an EMBL/GenBank/DDBJ whole genome shotgun (WGS) entry which is preliminary data.</text>
</comment>
<keyword evidence="2" id="KW-0963">Cytoplasm</keyword>
<dbReference type="InterPro" id="IPR051476">
    <property type="entry name" value="Bac_ResReg_Asp_Phosphatase"/>
</dbReference>
<dbReference type="InterPro" id="IPR016032">
    <property type="entry name" value="Sig_transdc_resp-reg_C-effctor"/>
</dbReference>
<accession>A0A4Q4KQ51</accession>
<feature type="coiled-coil region" evidence="6">
    <location>
        <begin position="345"/>
        <end position="398"/>
    </location>
</feature>
<feature type="domain" description="HTH luxR-type" evidence="9">
    <location>
        <begin position="538"/>
        <end position="595"/>
    </location>
</feature>
<organism evidence="10 11">
    <name type="scientific">Brumimicrobium glaciale</name>
    <dbReference type="NCBI Taxonomy" id="200475"/>
    <lineage>
        <taxon>Bacteria</taxon>
        <taxon>Pseudomonadati</taxon>
        <taxon>Bacteroidota</taxon>
        <taxon>Flavobacteriia</taxon>
        <taxon>Flavobacteriales</taxon>
        <taxon>Crocinitomicaceae</taxon>
        <taxon>Brumimicrobium</taxon>
    </lineage>
</organism>
<sequence length="599" mass="70936">MKRSSLHIIFLLGFLFVLSESTAQENYDFIEQKWIEVKNNIENDQLNEVKASFDEFAKLSIRNKQDTILSAAIIQIGNYYKDQGEYGERIKWYQFALDSLCQKEGVSCFDIRREFADIYAFIEQYEKAINLHKANLDVLITEKNQEAVSLEYSTIATNYFRNGDLENSEKYYLKSLTSAQQNENTFYTLLSYNNLGFFYSQIPNYSEAEKYYLKGIEMIEGPENPSQYYKAQLALLKGNLGGNYIKNKEKVELGIRFLNEDINYNLENNGHDLAINAAVELTKYYYENKQFKQAEETLQNCLDRLEEPKKSKTFTGNLVPVYYWLFKVHLEQQENQKALFYFKEYDSLKTNRDEAREERRFIIEKSLLENILNVQLDYQNQQIQLKNKENEVLQEKNNHFFYRLIIGIVSFITLAILILLYSRKRISLMRINKELAENKFEVEKLEKEKTKLELTYKNKDLTDFAIDISRKQDVLIDVKSKLNEILNNKSDLDDTKKEIKTLINYTNNNMLVDEQLKEFQENIEEVNYKFLDQLQKRYPELTELDKNVCGLIRLGLSNKEIATMRNVSYKAIRMSRYRIRKKLGLEKEVNLVEFLKSIE</sequence>
<evidence type="ECO:0000259" key="9">
    <source>
        <dbReference type="SMART" id="SM00421"/>
    </source>
</evidence>
<evidence type="ECO:0000256" key="1">
    <source>
        <dbReference type="ARBA" id="ARBA00004496"/>
    </source>
</evidence>
<feature type="signal peptide" evidence="8">
    <location>
        <begin position="1"/>
        <end position="23"/>
    </location>
</feature>
<dbReference type="GO" id="GO:0003677">
    <property type="term" value="F:DNA binding"/>
    <property type="evidence" value="ECO:0007669"/>
    <property type="project" value="InterPro"/>
</dbReference>
<keyword evidence="8" id="KW-0732">Signal</keyword>
<dbReference type="OrthoDB" id="1090267at2"/>
<keyword evidence="6" id="KW-0175">Coiled coil</keyword>
<dbReference type="EMBL" id="SETE01000001">
    <property type="protein sequence ID" value="RYM35517.1"/>
    <property type="molecule type" value="Genomic_DNA"/>
</dbReference>
<feature type="transmembrane region" description="Helical" evidence="7">
    <location>
        <begin position="400"/>
        <end position="421"/>
    </location>
</feature>
<dbReference type="AlphaFoldDB" id="A0A4Q4KQ51"/>
<dbReference type="PANTHER" id="PTHR46630:SF1">
    <property type="entry name" value="TETRATRICOPEPTIDE REPEAT PROTEIN 29"/>
    <property type="match status" value="1"/>
</dbReference>
<proteinExistence type="inferred from homology"/>
<dbReference type="Pfam" id="PF00196">
    <property type="entry name" value="GerE"/>
    <property type="match status" value="1"/>
</dbReference>
<evidence type="ECO:0000256" key="4">
    <source>
        <dbReference type="ARBA" id="ARBA00022803"/>
    </source>
</evidence>
<dbReference type="SMART" id="SM00028">
    <property type="entry name" value="TPR"/>
    <property type="match status" value="3"/>
</dbReference>
<reference evidence="10 11" key="1">
    <citation type="submission" date="2019-02" db="EMBL/GenBank/DDBJ databases">
        <title>Genome sequence of the sea-ice species Brumimicrobium glaciale.</title>
        <authorList>
            <person name="Bowman J.P."/>
        </authorList>
    </citation>
    <scope>NUCLEOTIDE SEQUENCE [LARGE SCALE GENOMIC DNA]</scope>
    <source>
        <strain evidence="10 11">IC156</strain>
    </source>
</reference>
<dbReference type="Gene3D" id="1.25.40.10">
    <property type="entry name" value="Tetratricopeptide repeat domain"/>
    <property type="match status" value="2"/>
</dbReference>
<evidence type="ECO:0000313" key="10">
    <source>
        <dbReference type="EMBL" id="RYM35517.1"/>
    </source>
</evidence>
<gene>
    <name evidence="10" type="ORF">ERX46_00580</name>
</gene>
<dbReference type="InterPro" id="IPR011990">
    <property type="entry name" value="TPR-like_helical_dom_sf"/>
</dbReference>
<dbReference type="Pfam" id="PF13424">
    <property type="entry name" value="TPR_12"/>
    <property type="match status" value="1"/>
</dbReference>
<protein>
    <submittedName>
        <fullName evidence="10">Tetratricopeptide repeat protein</fullName>
    </submittedName>
</protein>
<keyword evidence="11" id="KW-1185">Reference proteome</keyword>
<keyword evidence="7" id="KW-0812">Transmembrane</keyword>
<evidence type="ECO:0000256" key="6">
    <source>
        <dbReference type="SAM" id="Coils"/>
    </source>
</evidence>
<dbReference type="PANTHER" id="PTHR46630">
    <property type="entry name" value="TETRATRICOPEPTIDE REPEAT PROTEIN 29"/>
    <property type="match status" value="1"/>
</dbReference>
<dbReference type="GO" id="GO:0005737">
    <property type="term" value="C:cytoplasm"/>
    <property type="evidence" value="ECO:0007669"/>
    <property type="project" value="UniProtKB-SubCell"/>
</dbReference>
<dbReference type="InterPro" id="IPR000792">
    <property type="entry name" value="Tscrpt_reg_LuxR_C"/>
</dbReference>
<keyword evidence="7" id="KW-0472">Membrane</keyword>
<dbReference type="RefSeq" id="WP_130091884.1">
    <property type="nucleotide sequence ID" value="NZ_SETE01000001.1"/>
</dbReference>
<dbReference type="SUPFAM" id="SSF48452">
    <property type="entry name" value="TPR-like"/>
    <property type="match status" value="1"/>
</dbReference>
<evidence type="ECO:0000256" key="3">
    <source>
        <dbReference type="ARBA" id="ARBA00022737"/>
    </source>
</evidence>
<evidence type="ECO:0000256" key="7">
    <source>
        <dbReference type="SAM" id="Phobius"/>
    </source>
</evidence>
<evidence type="ECO:0000256" key="5">
    <source>
        <dbReference type="ARBA" id="ARBA00038253"/>
    </source>
</evidence>
<evidence type="ECO:0000313" key="11">
    <source>
        <dbReference type="Proteomes" id="UP000293952"/>
    </source>
</evidence>
<dbReference type="InterPro" id="IPR036388">
    <property type="entry name" value="WH-like_DNA-bd_sf"/>
</dbReference>
<feature type="chain" id="PRO_5020731358" evidence="8">
    <location>
        <begin position="24"/>
        <end position="599"/>
    </location>
</feature>
<feature type="coiled-coil region" evidence="6">
    <location>
        <begin position="428"/>
        <end position="462"/>
    </location>
</feature>
<name>A0A4Q4KQ51_9FLAO</name>
<keyword evidence="7" id="KW-1133">Transmembrane helix</keyword>
<comment type="similarity">
    <text evidence="5">Belongs to the Rap family.</text>
</comment>
<keyword evidence="3" id="KW-0677">Repeat</keyword>